<name>A0A6B1DR89_9CHLR</name>
<dbReference type="PROSITE" id="PS50928">
    <property type="entry name" value="ABC_TM1"/>
    <property type="match status" value="1"/>
</dbReference>
<keyword evidence="4 5" id="KW-0472">Membrane</keyword>
<keyword evidence="5" id="KW-0813">Transport</keyword>
<organism evidence="7">
    <name type="scientific">Caldilineaceae bacterium SB0662_bin_9</name>
    <dbReference type="NCBI Taxonomy" id="2605258"/>
    <lineage>
        <taxon>Bacteria</taxon>
        <taxon>Bacillati</taxon>
        <taxon>Chloroflexota</taxon>
        <taxon>Caldilineae</taxon>
        <taxon>Caldilineales</taxon>
        <taxon>Caldilineaceae</taxon>
    </lineage>
</organism>
<accession>A0A6B1DR89</accession>
<dbReference type="InterPro" id="IPR035906">
    <property type="entry name" value="MetI-like_sf"/>
</dbReference>
<comment type="caution">
    <text evidence="7">The sequence shown here is derived from an EMBL/GenBank/DDBJ whole genome shotgun (WGS) entry which is preliminary data.</text>
</comment>
<evidence type="ECO:0000259" key="6">
    <source>
        <dbReference type="PROSITE" id="PS50928"/>
    </source>
</evidence>
<feature type="transmembrane region" description="Helical" evidence="5">
    <location>
        <begin position="312"/>
        <end position="329"/>
    </location>
</feature>
<dbReference type="EMBL" id="VXPY01000053">
    <property type="protein sequence ID" value="MYD90259.1"/>
    <property type="molecule type" value="Genomic_DNA"/>
</dbReference>
<comment type="subcellular location">
    <subcellularLocation>
        <location evidence="5">Cell membrane</location>
        <topology evidence="5">Multi-pass membrane protein</topology>
    </subcellularLocation>
    <subcellularLocation>
        <location evidence="1">Membrane</location>
        <topology evidence="1">Multi-pass membrane protein</topology>
    </subcellularLocation>
</comment>
<dbReference type="Pfam" id="PF00528">
    <property type="entry name" value="BPD_transp_1"/>
    <property type="match status" value="1"/>
</dbReference>
<evidence type="ECO:0000256" key="3">
    <source>
        <dbReference type="ARBA" id="ARBA00022989"/>
    </source>
</evidence>
<feature type="transmembrane region" description="Helical" evidence="5">
    <location>
        <begin position="387"/>
        <end position="412"/>
    </location>
</feature>
<evidence type="ECO:0000256" key="4">
    <source>
        <dbReference type="ARBA" id="ARBA00023136"/>
    </source>
</evidence>
<dbReference type="GO" id="GO:0055085">
    <property type="term" value="P:transmembrane transport"/>
    <property type="evidence" value="ECO:0007669"/>
    <property type="project" value="InterPro"/>
</dbReference>
<feature type="transmembrane region" description="Helical" evidence="5">
    <location>
        <begin position="335"/>
        <end position="356"/>
    </location>
</feature>
<dbReference type="CDD" id="cd06261">
    <property type="entry name" value="TM_PBP2"/>
    <property type="match status" value="1"/>
</dbReference>
<proteinExistence type="inferred from homology"/>
<feature type="transmembrane region" description="Helical" evidence="5">
    <location>
        <begin position="439"/>
        <end position="464"/>
    </location>
</feature>
<evidence type="ECO:0000256" key="5">
    <source>
        <dbReference type="RuleBase" id="RU363032"/>
    </source>
</evidence>
<protein>
    <submittedName>
        <fullName evidence="7">ABC transporter permease</fullName>
    </submittedName>
</protein>
<dbReference type="AlphaFoldDB" id="A0A6B1DR89"/>
<reference evidence="7" key="1">
    <citation type="submission" date="2019-09" db="EMBL/GenBank/DDBJ databases">
        <title>Characterisation of the sponge microbiome using genome-centric metagenomics.</title>
        <authorList>
            <person name="Engelberts J.P."/>
            <person name="Robbins S.J."/>
            <person name="De Goeij J.M."/>
            <person name="Aranda M."/>
            <person name="Bell S.C."/>
            <person name="Webster N.S."/>
        </authorList>
    </citation>
    <scope>NUCLEOTIDE SEQUENCE</scope>
    <source>
        <strain evidence="7">SB0662_bin_9</strain>
    </source>
</reference>
<dbReference type="PANTHER" id="PTHR43839:SF1">
    <property type="entry name" value="OPPC IN A BINDING PROTEIN-DEPENDENT TRANSPORT SYSTEM"/>
    <property type="match status" value="1"/>
</dbReference>
<evidence type="ECO:0000313" key="7">
    <source>
        <dbReference type="EMBL" id="MYD90259.1"/>
    </source>
</evidence>
<comment type="similarity">
    <text evidence="5">Belongs to the binding-protein-dependent transport system permease family.</text>
</comment>
<gene>
    <name evidence="7" type="ORF">F4Y08_07960</name>
</gene>
<dbReference type="GO" id="GO:0005886">
    <property type="term" value="C:plasma membrane"/>
    <property type="evidence" value="ECO:0007669"/>
    <property type="project" value="UniProtKB-SubCell"/>
</dbReference>
<sequence length="479" mass="52488">MRVRQIRDALLKTPVGLLGLLSLTAQVVLSVWVVISYPDDFGNRVWSNPIHWVDNPKAAPPAWIGRVDNQSRADHWQTVRGEPETVEEKGRNLIASWNIPYVVEKGAVPAFLALTVRDVRFEDRAPLLALTLIRPDETRVSVLRHAVRGPREGEEGPYERHFDDPLRIQLSADESTLSSLQEFLAEEYGLQMDAEEIRPRVMDILFGVPDAVGDGFAPMSGEYTFLFQTATRVEGDGIGSVELVAGGDAFGRMGTDSIGRDLAQGLLYGLPTALVIGVVVALLSTSIGTVLGMASGYLGGAADTVIQRLSDIVANIPVLPLLIFLLFIIGPNLTVIIGILIAFSWPGLAIQVRVMVLHMRSSQLIEAVQSLGSSRWRVMYRHILPQIMPYFLAQIIFTAPSAILAEAGLSFLGLGDPSIPTWGQILEAGFRTGGVYVGYWWWIVPPGLLIVLVASTFMLLSLAIEPVVNPRLRQTRRAD</sequence>
<dbReference type="SUPFAM" id="SSF161098">
    <property type="entry name" value="MetI-like"/>
    <property type="match status" value="1"/>
</dbReference>
<feature type="transmembrane region" description="Helical" evidence="5">
    <location>
        <begin position="266"/>
        <end position="291"/>
    </location>
</feature>
<keyword evidence="3 5" id="KW-1133">Transmembrane helix</keyword>
<keyword evidence="2 5" id="KW-0812">Transmembrane</keyword>
<evidence type="ECO:0000256" key="1">
    <source>
        <dbReference type="ARBA" id="ARBA00004141"/>
    </source>
</evidence>
<evidence type="ECO:0000256" key="2">
    <source>
        <dbReference type="ARBA" id="ARBA00022692"/>
    </source>
</evidence>
<dbReference type="Gene3D" id="1.10.3720.10">
    <property type="entry name" value="MetI-like"/>
    <property type="match status" value="1"/>
</dbReference>
<dbReference type="PANTHER" id="PTHR43839">
    <property type="entry name" value="OPPC IN A BINDING PROTEIN-DEPENDENT TRANSPORT SYSTEM"/>
    <property type="match status" value="1"/>
</dbReference>
<feature type="domain" description="ABC transmembrane type-1" evidence="6">
    <location>
        <begin position="270"/>
        <end position="461"/>
    </location>
</feature>
<dbReference type="InterPro" id="IPR000515">
    <property type="entry name" value="MetI-like"/>
</dbReference>